<dbReference type="AlphaFoldDB" id="A0A179HQN9"/>
<feature type="region of interest" description="Disordered" evidence="1">
    <location>
        <begin position="20"/>
        <end position="134"/>
    </location>
</feature>
<comment type="caution">
    <text evidence="2">The sequence shown here is derived from an EMBL/GenBank/DDBJ whole genome shotgun (WGS) entry which is preliminary data.</text>
</comment>
<name>A0A179HQN9_PURLI</name>
<dbReference type="EMBL" id="LSBI01000003">
    <property type="protein sequence ID" value="OAQ91779.1"/>
    <property type="molecule type" value="Genomic_DNA"/>
</dbReference>
<accession>A0A179HQN9</accession>
<feature type="compositionally biased region" description="Polar residues" evidence="1">
    <location>
        <begin position="74"/>
        <end position="85"/>
    </location>
</feature>
<organism evidence="2 3">
    <name type="scientific">Purpureocillium lilacinum</name>
    <name type="common">Paecilomyces lilacinus</name>
    <dbReference type="NCBI Taxonomy" id="33203"/>
    <lineage>
        <taxon>Eukaryota</taxon>
        <taxon>Fungi</taxon>
        <taxon>Dikarya</taxon>
        <taxon>Ascomycota</taxon>
        <taxon>Pezizomycotina</taxon>
        <taxon>Sordariomycetes</taxon>
        <taxon>Hypocreomycetidae</taxon>
        <taxon>Hypocreales</taxon>
        <taxon>Ophiocordycipitaceae</taxon>
        <taxon>Purpureocillium</taxon>
    </lineage>
</organism>
<evidence type="ECO:0000256" key="1">
    <source>
        <dbReference type="SAM" id="MobiDB-lite"/>
    </source>
</evidence>
<evidence type="ECO:0000313" key="2">
    <source>
        <dbReference type="EMBL" id="OAQ91779.1"/>
    </source>
</evidence>
<sequence>MDYKVHFLCSGRRTYPAIRLADQGKGGGEGGHPARAAAPHPRRQDRRQDGGRVQPLGRRHAASGARAPRRTLLGSEQTNQQPNKQPNERTNDARRDQSESGIIRALRQKTRERDACDIGSMRWTRARPRESHGW</sequence>
<gene>
    <name evidence="2" type="ORF">VFPFJ_03519</name>
</gene>
<evidence type="ECO:0000313" key="3">
    <source>
        <dbReference type="Proteomes" id="UP000078340"/>
    </source>
</evidence>
<proteinExistence type="predicted"/>
<feature type="compositionally biased region" description="Basic and acidic residues" evidence="1">
    <location>
        <begin position="86"/>
        <end position="98"/>
    </location>
</feature>
<reference evidence="2 3" key="1">
    <citation type="submission" date="2016-02" db="EMBL/GenBank/DDBJ databases">
        <title>Biosynthesis of antibiotic leucinostatins and their inhibition on Phytophthora in bio-control Purpureocillium lilacinum.</title>
        <authorList>
            <person name="Wang G."/>
            <person name="Liu Z."/>
            <person name="Lin R."/>
            <person name="Li E."/>
            <person name="Mao Z."/>
            <person name="Ling J."/>
            <person name="Yin W."/>
            <person name="Xie B."/>
        </authorList>
    </citation>
    <scope>NUCLEOTIDE SEQUENCE [LARGE SCALE GENOMIC DNA]</scope>
    <source>
        <strain evidence="2">PLFJ-1</strain>
    </source>
</reference>
<dbReference type="Proteomes" id="UP000078340">
    <property type="component" value="Unassembled WGS sequence"/>
</dbReference>
<protein>
    <submittedName>
        <fullName evidence="2">Uncharacterized protein</fullName>
    </submittedName>
</protein>